<reference evidence="3 4" key="1">
    <citation type="submission" date="2018-08" db="EMBL/GenBank/DDBJ databases">
        <title>Complete genome of the Arcobacter suis type strain LMG 26152.</title>
        <authorList>
            <person name="Miller W.G."/>
            <person name="Yee E."/>
            <person name="Bono J.L."/>
        </authorList>
    </citation>
    <scope>NUCLEOTIDE SEQUENCE [LARGE SCALE GENOMIC DNA]</scope>
    <source>
        <strain evidence="3 4">CECT 7833</strain>
    </source>
</reference>
<keyword evidence="1" id="KW-0472">Membrane</keyword>
<evidence type="ECO:0000256" key="1">
    <source>
        <dbReference type="SAM" id="Phobius"/>
    </source>
</evidence>
<accession>A0AAD0STX1</accession>
<name>A0AAD0STX1_9BACT</name>
<feature type="domain" description="TPM" evidence="2">
    <location>
        <begin position="104"/>
        <end position="177"/>
    </location>
</feature>
<protein>
    <submittedName>
        <fullName evidence="3">Membrane protein</fullName>
    </submittedName>
</protein>
<dbReference type="Pfam" id="PF04536">
    <property type="entry name" value="TPM_phosphatase"/>
    <property type="match status" value="1"/>
</dbReference>
<gene>
    <name evidence="3" type="ORF">ASUIS_2571</name>
</gene>
<keyword evidence="1" id="KW-0812">Transmembrane</keyword>
<feature type="transmembrane region" description="Helical" evidence="1">
    <location>
        <begin position="39"/>
        <end position="59"/>
    </location>
</feature>
<keyword evidence="1" id="KW-1133">Transmembrane helix</keyword>
<dbReference type="RefSeq" id="WP_118887538.1">
    <property type="nucleotide sequence ID" value="NZ_CP032100.1"/>
</dbReference>
<dbReference type="EMBL" id="CP032100">
    <property type="protein sequence ID" value="AXX90979.1"/>
    <property type="molecule type" value="Genomic_DNA"/>
</dbReference>
<dbReference type="Proteomes" id="UP000263040">
    <property type="component" value="Chromosome"/>
</dbReference>
<proteinExistence type="predicted"/>
<organism evidence="3 4">
    <name type="scientific">Arcobacter suis CECT 7833</name>
    <dbReference type="NCBI Taxonomy" id="663365"/>
    <lineage>
        <taxon>Bacteria</taxon>
        <taxon>Pseudomonadati</taxon>
        <taxon>Campylobacterota</taxon>
        <taxon>Epsilonproteobacteria</taxon>
        <taxon>Campylobacterales</taxon>
        <taxon>Arcobacteraceae</taxon>
        <taxon>Arcobacter</taxon>
    </lineage>
</organism>
<dbReference type="AlphaFoldDB" id="A0AAD0STX1"/>
<feature type="transmembrane region" description="Helical" evidence="1">
    <location>
        <begin position="65"/>
        <end position="82"/>
    </location>
</feature>
<dbReference type="InterPro" id="IPR007621">
    <property type="entry name" value="TPM_dom"/>
</dbReference>
<evidence type="ECO:0000313" key="3">
    <source>
        <dbReference type="EMBL" id="AXX90979.1"/>
    </source>
</evidence>
<dbReference type="KEGG" id="asui:ASUIS_2571"/>
<evidence type="ECO:0000313" key="4">
    <source>
        <dbReference type="Proteomes" id="UP000263040"/>
    </source>
</evidence>
<evidence type="ECO:0000259" key="2">
    <source>
        <dbReference type="Pfam" id="PF04536"/>
    </source>
</evidence>
<keyword evidence="4" id="KW-1185">Reference proteome</keyword>
<dbReference type="Gene3D" id="3.10.310.50">
    <property type="match status" value="1"/>
</dbReference>
<sequence length="205" mass="23808">MILSEKDKELISKEIENLEKLSSTELVAVVTKRSGNYKLASSMFAVFSLFFISFLLLLITYKSAFELIQIQLLVFIGIYIFSERFKSLFLKILPNDYKYQVASRNAHNQFYNLQLHKTKNKQVIMFFVSFDEKYVEIIVDDEISKLIPNSHWQSIVDEFITDIKENQLLNGYLKAIVACSSILIEKFPIKADDTNELPNNVIEVK</sequence>